<evidence type="ECO:0000256" key="6">
    <source>
        <dbReference type="ARBA" id="ARBA00023316"/>
    </source>
</evidence>
<evidence type="ECO:0000313" key="10">
    <source>
        <dbReference type="Proteomes" id="UP000055611"/>
    </source>
</evidence>
<dbReference type="RefSeq" id="WP_066802422.1">
    <property type="nucleotide sequence ID" value="NZ_CP014206.1"/>
</dbReference>
<dbReference type="GO" id="GO:0009252">
    <property type="term" value="P:peptidoglycan biosynthetic process"/>
    <property type="evidence" value="ECO:0007669"/>
    <property type="project" value="UniProtKB-UniRule"/>
</dbReference>
<gene>
    <name evidence="7" type="primary">mltG</name>
    <name evidence="8" type="ORF">AWY79_08340</name>
    <name evidence="9" type="ORF">EDC59_101542</name>
</gene>
<dbReference type="EMBL" id="SOBK01000001">
    <property type="protein sequence ID" value="TDT92138.1"/>
    <property type="molecule type" value="Genomic_DNA"/>
</dbReference>
<feature type="site" description="Important for catalytic activity" evidence="7">
    <location>
        <position position="227"/>
    </location>
</feature>
<name>A0A126QMG8_9BACT</name>
<dbReference type="KEGG" id="dej:AWY79_08340"/>
<dbReference type="FunFam" id="3.30.160.60:FF:000242">
    <property type="entry name" value="Endolytic murein transglycosylase"/>
    <property type="match status" value="1"/>
</dbReference>
<dbReference type="Gene3D" id="3.30.1490.480">
    <property type="entry name" value="Endolytic murein transglycosylase"/>
    <property type="match status" value="1"/>
</dbReference>
<dbReference type="EC" id="4.2.2.29" evidence="7"/>
<dbReference type="InterPro" id="IPR003770">
    <property type="entry name" value="MLTG-like"/>
</dbReference>
<keyword evidence="3 7" id="KW-1133">Transmembrane helix</keyword>
<evidence type="ECO:0000256" key="1">
    <source>
        <dbReference type="ARBA" id="ARBA00022475"/>
    </source>
</evidence>
<dbReference type="HAMAP" id="MF_02065">
    <property type="entry name" value="MltG"/>
    <property type="match status" value="1"/>
</dbReference>
<evidence type="ECO:0000313" key="9">
    <source>
        <dbReference type="EMBL" id="TDT92138.1"/>
    </source>
</evidence>
<dbReference type="PANTHER" id="PTHR30518">
    <property type="entry name" value="ENDOLYTIC MUREIN TRANSGLYCOSYLASE"/>
    <property type="match status" value="1"/>
</dbReference>
<reference evidence="8 10" key="1">
    <citation type="journal article" date="2016" name="Front. Microbiol.">
        <title>Genome Sequence of the Piezophilic, Mesophilic Sulfate-Reducing Bacterium Desulfovibrio indicus J2T.</title>
        <authorList>
            <person name="Cao J."/>
            <person name="Maignien L."/>
            <person name="Shao Z."/>
            <person name="Alain K."/>
            <person name="Jebbar M."/>
        </authorList>
    </citation>
    <scope>NUCLEOTIDE SEQUENCE [LARGE SCALE GENOMIC DNA]</scope>
    <source>
        <strain evidence="8 10">J2</strain>
    </source>
</reference>
<keyword evidence="5 7" id="KW-0456">Lyase</keyword>
<accession>A0A126QMG8</accession>
<dbReference type="NCBIfam" id="TIGR00247">
    <property type="entry name" value="endolytic transglycosylase MltG"/>
    <property type="match status" value="1"/>
</dbReference>
<evidence type="ECO:0000256" key="5">
    <source>
        <dbReference type="ARBA" id="ARBA00023239"/>
    </source>
</evidence>
<keyword evidence="4 7" id="KW-0472">Membrane</keyword>
<keyword evidence="1 7" id="KW-1003">Cell membrane</keyword>
<dbReference type="Pfam" id="PF02618">
    <property type="entry name" value="YceG"/>
    <property type="match status" value="1"/>
</dbReference>
<dbReference type="AlphaFoldDB" id="A0A126QMG8"/>
<comment type="similarity">
    <text evidence="7">Belongs to the transglycosylase MltG family.</text>
</comment>
<dbReference type="PANTHER" id="PTHR30518:SF2">
    <property type="entry name" value="ENDOLYTIC MUREIN TRANSGLYCOSYLASE"/>
    <property type="match status" value="1"/>
</dbReference>
<dbReference type="Proteomes" id="UP000055611">
    <property type="component" value="Chromosome"/>
</dbReference>
<evidence type="ECO:0000256" key="7">
    <source>
        <dbReference type="HAMAP-Rule" id="MF_02065"/>
    </source>
</evidence>
<evidence type="ECO:0000313" key="11">
    <source>
        <dbReference type="Proteomes" id="UP000295506"/>
    </source>
</evidence>
<reference evidence="9 11" key="2">
    <citation type="submission" date="2019-03" db="EMBL/GenBank/DDBJ databases">
        <title>Genomic Encyclopedia of Type Strains, Phase IV (KMG-IV): sequencing the most valuable type-strain genomes for metagenomic binning, comparative biology and taxonomic classification.</title>
        <authorList>
            <person name="Goeker M."/>
        </authorList>
    </citation>
    <scope>NUCLEOTIDE SEQUENCE [LARGE SCALE GENOMIC DNA]</scope>
    <source>
        <strain evidence="9 11">DSM 101483</strain>
    </source>
</reference>
<proteinExistence type="inferred from homology"/>
<dbReference type="EMBL" id="CP014206">
    <property type="protein sequence ID" value="AMK11121.1"/>
    <property type="molecule type" value="Genomic_DNA"/>
</dbReference>
<organism evidence="9 11">
    <name type="scientific">Pseudodesulfovibrio indicus</name>
    <dbReference type="NCBI Taxonomy" id="1716143"/>
    <lineage>
        <taxon>Bacteria</taxon>
        <taxon>Pseudomonadati</taxon>
        <taxon>Thermodesulfobacteriota</taxon>
        <taxon>Desulfovibrionia</taxon>
        <taxon>Desulfovibrionales</taxon>
        <taxon>Desulfovibrionaceae</taxon>
    </lineage>
</organism>
<dbReference type="OrthoDB" id="9814591at2"/>
<dbReference type="GO" id="GO:0008932">
    <property type="term" value="F:lytic endotransglycosylase activity"/>
    <property type="evidence" value="ECO:0007669"/>
    <property type="project" value="UniProtKB-UniRule"/>
</dbReference>
<dbReference type="GO" id="GO:0005886">
    <property type="term" value="C:plasma membrane"/>
    <property type="evidence" value="ECO:0007669"/>
    <property type="project" value="UniProtKB-UniRule"/>
</dbReference>
<evidence type="ECO:0000313" key="8">
    <source>
        <dbReference type="EMBL" id="AMK11121.1"/>
    </source>
</evidence>
<sequence>MARLRYFLIAVFLLAVLAGLVAGGYAWYKTWQEEQFLATAPETPGREVLFRVEPGQLFTTIAANLKNEGLITNTHFFARLAVRRGKGSSARAGVFRLSTGWVPERILEELTSSAGVMHRVSVREGLTWWQTARVLEEAGMGDADGFAEAVADPKLLAAYGITARDAEGYLFPETYLLTPPKENPARLMAEVMLKEFFRNARKVWPGGLPDFEEMQRTVILASLIEKETGDTSERARISGVFHNRLRRGMLIQCDPTIIYGLGPDFDGNLRKSDLTNRENPYNTYVHRGLPPGPICSPGLDSLLAAVHPEQHAYLYFVARGDGSHHFSRTLEEHNQAVRKFQLDRNRKTYRSTKD</sequence>
<keyword evidence="2 7" id="KW-0812">Transmembrane</keyword>
<protein>
    <recommendedName>
        <fullName evidence="7">Endolytic murein transglycosylase</fullName>
        <ecNumber evidence="7">4.2.2.29</ecNumber>
    </recommendedName>
    <alternativeName>
        <fullName evidence="7">Peptidoglycan lytic transglycosylase</fullName>
    </alternativeName>
    <alternativeName>
        <fullName evidence="7">Peptidoglycan polymerization terminase</fullName>
    </alternativeName>
</protein>
<keyword evidence="10" id="KW-1185">Reference proteome</keyword>
<evidence type="ECO:0000256" key="4">
    <source>
        <dbReference type="ARBA" id="ARBA00023136"/>
    </source>
</evidence>
<dbReference type="CDD" id="cd08010">
    <property type="entry name" value="MltG_like"/>
    <property type="match status" value="1"/>
</dbReference>
<dbReference type="Gene3D" id="3.30.160.60">
    <property type="entry name" value="Classic Zinc Finger"/>
    <property type="match status" value="1"/>
</dbReference>
<dbReference type="Proteomes" id="UP000295506">
    <property type="component" value="Unassembled WGS sequence"/>
</dbReference>
<dbReference type="GO" id="GO:0071555">
    <property type="term" value="P:cell wall organization"/>
    <property type="evidence" value="ECO:0007669"/>
    <property type="project" value="UniProtKB-KW"/>
</dbReference>
<keyword evidence="6 7" id="KW-0961">Cell wall biogenesis/degradation</keyword>
<comment type="catalytic activity">
    <reaction evidence="7">
        <text>a peptidoglycan chain = a peptidoglycan chain with N-acetyl-1,6-anhydromuramyl-[peptide] at the reducing end + a peptidoglycan chain with N-acetylglucosamine at the non-reducing end.</text>
        <dbReference type="EC" id="4.2.2.29"/>
    </reaction>
</comment>
<evidence type="ECO:0000256" key="2">
    <source>
        <dbReference type="ARBA" id="ARBA00022692"/>
    </source>
</evidence>
<evidence type="ECO:0000256" key="3">
    <source>
        <dbReference type="ARBA" id="ARBA00022989"/>
    </source>
</evidence>
<comment type="function">
    <text evidence="7">Functions as a peptidoglycan terminase that cleaves nascent peptidoglycan strands endolytically to terminate their elongation.</text>
</comment>